<reference evidence="3 4" key="1">
    <citation type="submission" date="2020-04" db="EMBL/GenBank/DDBJ databases">
        <title>Collinsella sp. KGMB02528 nov., an anaerobic actinobacterium isolated from human feces.</title>
        <authorList>
            <person name="Han K.-I."/>
            <person name="Eom M.K."/>
            <person name="Kim J.-S."/>
            <person name="Lee K.C."/>
            <person name="Suh M.K."/>
            <person name="Park S.-H."/>
            <person name="Lee J.H."/>
            <person name="Kang S.W."/>
            <person name="Park J.-E."/>
            <person name="Oh B.S."/>
            <person name="Yu S.Y."/>
            <person name="Choi S.-H."/>
            <person name="Lee D.H."/>
            <person name="Yoon H."/>
            <person name="Kim B.-Y."/>
            <person name="Lee J.H."/>
            <person name="Lee J.-S."/>
        </authorList>
    </citation>
    <scope>NUCLEOTIDE SEQUENCE [LARGE SCALE GENOMIC DNA]</scope>
    <source>
        <strain evidence="3 4">KGMB02528</strain>
    </source>
</reference>
<comment type="catalytic activity">
    <reaction evidence="2">
        <text>N(6)-(dimethylallyl)adenosine 5'-phosphate + H2O = N(6)-dimethylallyladenine + D-ribose 5-phosphate</text>
        <dbReference type="Rhea" id="RHEA:48560"/>
        <dbReference type="ChEBI" id="CHEBI:15377"/>
        <dbReference type="ChEBI" id="CHEBI:17660"/>
        <dbReference type="ChEBI" id="CHEBI:57526"/>
        <dbReference type="ChEBI" id="CHEBI:78346"/>
        <dbReference type="EC" id="3.2.2.n1"/>
    </reaction>
</comment>
<dbReference type="SUPFAM" id="SSF102405">
    <property type="entry name" value="MCP/YpsA-like"/>
    <property type="match status" value="1"/>
</dbReference>
<evidence type="ECO:0000256" key="1">
    <source>
        <dbReference type="ARBA" id="ARBA00006763"/>
    </source>
</evidence>
<dbReference type="RefSeq" id="WP_169277552.1">
    <property type="nucleotide sequence ID" value="NZ_JABBCP010000004.1"/>
</dbReference>
<accession>A0A7X9UCC3</accession>
<dbReference type="Gene3D" id="3.40.50.450">
    <property type="match status" value="1"/>
</dbReference>
<dbReference type="GO" id="GO:0009691">
    <property type="term" value="P:cytokinin biosynthetic process"/>
    <property type="evidence" value="ECO:0007669"/>
    <property type="project" value="UniProtKB-UniRule"/>
</dbReference>
<sequence length="177" mass="18900">MNITVYLGACEGCDPQLKQAVRELGTWIGTSGNSLVYGGSKTGLMGELALAALEAGAEVTGVEPQFFVDSVLQLEGLTRLIVTPDIAERKAKMIELGDAFVAFPGGTGTLEEISQIMSMIGLGQLDAPCVFYNLNGYYNPMAEQLDRMLACDLTSPERLQGIAFARDLDELVACLQA</sequence>
<dbReference type="PANTHER" id="PTHR31223:SF70">
    <property type="entry name" value="LOG FAMILY PROTEIN YJL055W"/>
    <property type="match status" value="1"/>
</dbReference>
<proteinExistence type="inferred from homology"/>
<comment type="caution">
    <text evidence="3">The sequence shown here is derived from an EMBL/GenBank/DDBJ whole genome shotgun (WGS) entry which is preliminary data.</text>
</comment>
<name>A0A7X9UCC3_9ACTN</name>
<evidence type="ECO:0000313" key="4">
    <source>
        <dbReference type="Proteomes" id="UP000546970"/>
    </source>
</evidence>
<dbReference type="PANTHER" id="PTHR31223">
    <property type="entry name" value="LOG FAMILY PROTEIN YJL055W"/>
    <property type="match status" value="1"/>
</dbReference>
<dbReference type="EC" id="3.2.2.n1" evidence="2"/>
<organism evidence="3 4">
    <name type="scientific">Collinsella acetigenes</name>
    <dbReference type="NCBI Taxonomy" id="2713419"/>
    <lineage>
        <taxon>Bacteria</taxon>
        <taxon>Bacillati</taxon>
        <taxon>Actinomycetota</taxon>
        <taxon>Coriobacteriia</taxon>
        <taxon>Coriobacteriales</taxon>
        <taxon>Coriobacteriaceae</taxon>
        <taxon>Collinsella</taxon>
    </lineage>
</organism>
<keyword evidence="2" id="KW-0378">Hydrolase</keyword>
<keyword evidence="4" id="KW-1185">Reference proteome</keyword>
<dbReference type="AlphaFoldDB" id="A0A7X9UCC3"/>
<evidence type="ECO:0000256" key="2">
    <source>
        <dbReference type="RuleBase" id="RU363015"/>
    </source>
</evidence>
<comment type="similarity">
    <text evidence="1 2">Belongs to the LOG family.</text>
</comment>
<dbReference type="InterPro" id="IPR005269">
    <property type="entry name" value="LOG"/>
</dbReference>
<dbReference type="NCBIfam" id="TIGR00730">
    <property type="entry name" value="Rossman fold protein, TIGR00730 family"/>
    <property type="match status" value="1"/>
</dbReference>
<dbReference type="InterPro" id="IPR031100">
    <property type="entry name" value="LOG_fam"/>
</dbReference>
<keyword evidence="2" id="KW-0203">Cytokinin biosynthesis</keyword>
<gene>
    <name evidence="3" type="ORF">HF320_06195</name>
</gene>
<evidence type="ECO:0000313" key="3">
    <source>
        <dbReference type="EMBL" id="NMF55915.1"/>
    </source>
</evidence>
<dbReference type="EMBL" id="JABBCP010000004">
    <property type="protein sequence ID" value="NMF55915.1"/>
    <property type="molecule type" value="Genomic_DNA"/>
</dbReference>
<dbReference type="Pfam" id="PF03641">
    <property type="entry name" value="Lysine_decarbox"/>
    <property type="match status" value="1"/>
</dbReference>
<protein>
    <recommendedName>
        <fullName evidence="2">Cytokinin riboside 5'-monophosphate phosphoribohydrolase</fullName>
        <ecNumber evidence="2">3.2.2.n1</ecNumber>
    </recommendedName>
</protein>
<dbReference type="GO" id="GO:0005829">
    <property type="term" value="C:cytosol"/>
    <property type="evidence" value="ECO:0007669"/>
    <property type="project" value="TreeGrafter"/>
</dbReference>
<dbReference type="GO" id="GO:0016799">
    <property type="term" value="F:hydrolase activity, hydrolyzing N-glycosyl compounds"/>
    <property type="evidence" value="ECO:0007669"/>
    <property type="project" value="TreeGrafter"/>
</dbReference>
<dbReference type="Proteomes" id="UP000546970">
    <property type="component" value="Unassembled WGS sequence"/>
</dbReference>
<comment type="catalytic activity">
    <reaction evidence="2">
        <text>9-ribosyl-trans-zeatin 5'-phosphate + H2O = trans-zeatin + D-ribose 5-phosphate</text>
        <dbReference type="Rhea" id="RHEA:48564"/>
        <dbReference type="ChEBI" id="CHEBI:15377"/>
        <dbReference type="ChEBI" id="CHEBI:16522"/>
        <dbReference type="ChEBI" id="CHEBI:78346"/>
        <dbReference type="ChEBI" id="CHEBI:87947"/>
        <dbReference type="EC" id="3.2.2.n1"/>
    </reaction>
</comment>